<organism evidence="5 6">
    <name type="scientific">Clathrospora elynae</name>
    <dbReference type="NCBI Taxonomy" id="706981"/>
    <lineage>
        <taxon>Eukaryota</taxon>
        <taxon>Fungi</taxon>
        <taxon>Dikarya</taxon>
        <taxon>Ascomycota</taxon>
        <taxon>Pezizomycotina</taxon>
        <taxon>Dothideomycetes</taxon>
        <taxon>Pleosporomycetidae</taxon>
        <taxon>Pleosporales</taxon>
        <taxon>Diademaceae</taxon>
        <taxon>Clathrospora</taxon>
    </lineage>
</organism>
<reference evidence="5" key="1">
    <citation type="journal article" date="2020" name="Stud. Mycol.">
        <title>101 Dothideomycetes genomes: a test case for predicting lifestyles and emergence of pathogens.</title>
        <authorList>
            <person name="Haridas S."/>
            <person name="Albert R."/>
            <person name="Binder M."/>
            <person name="Bloem J."/>
            <person name="Labutti K."/>
            <person name="Salamov A."/>
            <person name="Andreopoulos B."/>
            <person name="Baker S."/>
            <person name="Barry K."/>
            <person name="Bills G."/>
            <person name="Bluhm B."/>
            <person name="Cannon C."/>
            <person name="Castanera R."/>
            <person name="Culley D."/>
            <person name="Daum C."/>
            <person name="Ezra D."/>
            <person name="Gonzalez J."/>
            <person name="Henrissat B."/>
            <person name="Kuo A."/>
            <person name="Liang C."/>
            <person name="Lipzen A."/>
            <person name="Lutzoni F."/>
            <person name="Magnuson J."/>
            <person name="Mondo S."/>
            <person name="Nolan M."/>
            <person name="Ohm R."/>
            <person name="Pangilinan J."/>
            <person name="Park H.-J."/>
            <person name="Ramirez L."/>
            <person name="Alfaro M."/>
            <person name="Sun H."/>
            <person name="Tritt A."/>
            <person name="Yoshinaga Y."/>
            <person name="Zwiers L.-H."/>
            <person name="Turgeon B."/>
            <person name="Goodwin S."/>
            <person name="Spatafora J."/>
            <person name="Crous P."/>
            <person name="Grigoriev I."/>
        </authorList>
    </citation>
    <scope>NUCLEOTIDE SEQUENCE</scope>
    <source>
        <strain evidence="5">CBS 161.51</strain>
    </source>
</reference>
<accession>A0A6A5SVR2</accession>
<feature type="compositionally biased region" description="Basic and acidic residues" evidence="4">
    <location>
        <begin position="130"/>
        <end position="141"/>
    </location>
</feature>
<feature type="region of interest" description="Disordered" evidence="4">
    <location>
        <begin position="101"/>
        <end position="142"/>
    </location>
</feature>
<keyword evidence="1" id="KW-0479">Metal-binding</keyword>
<evidence type="ECO:0000313" key="5">
    <source>
        <dbReference type="EMBL" id="KAF1944313.1"/>
    </source>
</evidence>
<feature type="compositionally biased region" description="Polar residues" evidence="4">
    <location>
        <begin position="468"/>
        <end position="490"/>
    </location>
</feature>
<dbReference type="OrthoDB" id="3642840at2759"/>
<dbReference type="InterPro" id="IPR013083">
    <property type="entry name" value="Znf_RING/FYVE/PHD"/>
</dbReference>
<keyword evidence="3" id="KW-0862">Zinc</keyword>
<dbReference type="GO" id="GO:0008270">
    <property type="term" value="F:zinc ion binding"/>
    <property type="evidence" value="ECO:0007669"/>
    <property type="project" value="UniProtKB-KW"/>
</dbReference>
<evidence type="ECO:0000256" key="1">
    <source>
        <dbReference type="ARBA" id="ARBA00022723"/>
    </source>
</evidence>
<feature type="compositionally biased region" description="Basic and acidic residues" evidence="4">
    <location>
        <begin position="101"/>
        <end position="111"/>
    </location>
</feature>
<evidence type="ECO:0000313" key="6">
    <source>
        <dbReference type="Proteomes" id="UP000800038"/>
    </source>
</evidence>
<name>A0A6A5SVR2_9PLEO</name>
<evidence type="ECO:0000256" key="2">
    <source>
        <dbReference type="ARBA" id="ARBA00022771"/>
    </source>
</evidence>
<dbReference type="Proteomes" id="UP000800038">
    <property type="component" value="Unassembled WGS sequence"/>
</dbReference>
<feature type="region of interest" description="Disordered" evidence="4">
    <location>
        <begin position="338"/>
        <end position="362"/>
    </location>
</feature>
<dbReference type="InterPro" id="IPR019786">
    <property type="entry name" value="Zinc_finger_PHD-type_CS"/>
</dbReference>
<evidence type="ECO:0000256" key="3">
    <source>
        <dbReference type="ARBA" id="ARBA00022833"/>
    </source>
</evidence>
<protein>
    <recommendedName>
        <fullName evidence="7">PHD-type domain-containing protein</fullName>
    </recommendedName>
</protein>
<dbReference type="SUPFAM" id="SSF57903">
    <property type="entry name" value="FYVE/PHD zinc finger"/>
    <property type="match status" value="1"/>
</dbReference>
<keyword evidence="2" id="KW-0863">Zinc-finger</keyword>
<dbReference type="EMBL" id="ML976017">
    <property type="protein sequence ID" value="KAF1944313.1"/>
    <property type="molecule type" value="Genomic_DNA"/>
</dbReference>
<dbReference type="Gene3D" id="3.30.40.10">
    <property type="entry name" value="Zinc/RING finger domain, C3HC4 (zinc finger)"/>
    <property type="match status" value="1"/>
</dbReference>
<dbReference type="AlphaFoldDB" id="A0A6A5SVR2"/>
<feature type="region of interest" description="Disordered" evidence="4">
    <location>
        <begin position="412"/>
        <end position="562"/>
    </location>
</feature>
<dbReference type="PROSITE" id="PS01359">
    <property type="entry name" value="ZF_PHD_1"/>
    <property type="match status" value="1"/>
</dbReference>
<dbReference type="InterPro" id="IPR011011">
    <property type="entry name" value="Znf_FYVE_PHD"/>
</dbReference>
<feature type="compositionally biased region" description="Basic residues" evidence="4">
    <location>
        <begin position="526"/>
        <end position="542"/>
    </location>
</feature>
<keyword evidence="6" id="KW-1185">Reference proteome</keyword>
<sequence length="980" mass="110574">MVSSLMFRWEDSQALKHHCGFCERPLSHPGARASCFGKHSEPCVRFHQAMFMRLRAHTCRYCQDIDEAHYKRHHEIAEQLRGVYESYGEVDWSIIPSEPEAEVRGRAREPGDSLVDSGEPDSSLMPDDTPSSKRERKDAKRLARAASRSRVITQDEIRYIDSILHSAEGISSSDTDGPRNPEEVEEIERQLRYHAQVYNTQPNRTGLKRFAEVPDDVDVDFDAEMERILDIFRISELLKRNTKTKGMQGKELKMFLALVDVFKQAIVEDIVQVKKDAVEVRMRRAGYLRYTNKTSYGIVEDRYTDKNWKTGEKFASSASDSSDAITLVEDLNVHASKQYENQSPRPLPTTHGPDLRHLKNNYTRVDGDDGIYESIIEPYRAPLLPMLPNSTPSKKTTSLKVVSIKAPDPGSVETRGVFGKKTSPRPDPDGWQRVANGAAPTVPIFKGPAWGNIPKLRPSEDIRPLPTPSSDASDFPDLSSSRRGSSNDVNTKAPAVRSLPAYASNEPEGFVAEMPEPTNGHPAVSQKKKAKKAREAKRKAKKFSSEEEDEHTPAVQHDAADKPINEIDTASMNSPTTPVADAVYEDDINSLDIPEALPLHWGEVDDDFDINAVADADVLISKPYEKPSPTPPTALVPVTKSGKHMHWLRFTRNFIVDQLTDPCLATWVGCAHGTSCAFEHNNVPDCPFHEPHCSCVDPMADLCYLVIPCAELCSSGPYNRLRGEKLLAQYDKDSRTKGRLMLVDDDLVNYFMEDPTARARNRNPGAVPGRLAREYSDYAEGYNPGPLMEQERQFERLWNRNKIIKQQISQELLQNIQHHQLEVAGTAYMCYCRATAPKQDPLGKDVIMCSHRDCPITYFHKSCVKKLGAEKVSRWLCTSCEKEMRVLACQTLRGLGYTDIPDEDYVQELNDNFETYFDRLMNMSQKEFEKVMPKDLSVRVNKMGGLGAIPDELKDQLREMVREMADAKVKSVRVLGIDLR</sequence>
<evidence type="ECO:0000256" key="4">
    <source>
        <dbReference type="SAM" id="MobiDB-lite"/>
    </source>
</evidence>
<evidence type="ECO:0008006" key="7">
    <source>
        <dbReference type="Google" id="ProtNLM"/>
    </source>
</evidence>
<gene>
    <name evidence="5" type="ORF">EJ02DRAFT_398438</name>
</gene>
<proteinExistence type="predicted"/>